<evidence type="ECO:0000313" key="3">
    <source>
        <dbReference type="Proteomes" id="UP000027093"/>
    </source>
</evidence>
<keyword evidence="1" id="KW-1133">Transmembrane helix</keyword>
<name>A0A060HR68_9ARCH</name>
<dbReference type="HOGENOM" id="CLU_1529153_0_0_2"/>
<keyword evidence="1" id="KW-0812">Transmembrane</keyword>
<reference evidence="2 3" key="1">
    <citation type="journal article" date="2014" name="Int. J. Syst. Evol. Microbiol.">
        <title>Nitrososphaera viennensis gen. nov., sp. nov., an aerobic and mesophilic, ammonia-oxidizing archaeon from soil and a member of the archaeal phylum Thaumarchaeota.</title>
        <authorList>
            <person name="Stieglmeier M."/>
            <person name="Klingl A."/>
            <person name="Alves R.J."/>
            <person name="Rittmann S.K."/>
            <person name="Melcher M."/>
            <person name="Leisch N."/>
            <person name="Schleper C."/>
        </authorList>
    </citation>
    <scope>NUCLEOTIDE SEQUENCE [LARGE SCALE GENOMIC DNA]</scope>
    <source>
        <strain evidence="2">EN76</strain>
    </source>
</reference>
<accession>A0A060HR68</accession>
<keyword evidence="1" id="KW-0472">Membrane</keyword>
<dbReference type="EMBL" id="CP007536">
    <property type="protein sequence ID" value="AIC15677.1"/>
    <property type="molecule type" value="Genomic_DNA"/>
</dbReference>
<dbReference type="STRING" id="926571.NVIE_014360"/>
<evidence type="ECO:0000256" key="1">
    <source>
        <dbReference type="SAM" id="Phobius"/>
    </source>
</evidence>
<dbReference type="Proteomes" id="UP000027093">
    <property type="component" value="Chromosome"/>
</dbReference>
<keyword evidence="3" id="KW-1185">Reference proteome</keyword>
<evidence type="ECO:0000313" key="2">
    <source>
        <dbReference type="EMBL" id="AIC15677.1"/>
    </source>
</evidence>
<proteinExistence type="predicted"/>
<feature type="transmembrane region" description="Helical" evidence="1">
    <location>
        <begin position="135"/>
        <end position="154"/>
    </location>
</feature>
<protein>
    <submittedName>
        <fullName evidence="2">Uncharacterized protein</fullName>
    </submittedName>
</protein>
<organism evidence="2 3">
    <name type="scientific">Nitrososphaera viennensis EN76</name>
    <dbReference type="NCBI Taxonomy" id="926571"/>
    <lineage>
        <taxon>Archaea</taxon>
        <taxon>Nitrososphaerota</taxon>
        <taxon>Nitrososphaeria</taxon>
        <taxon>Nitrososphaerales</taxon>
        <taxon>Nitrososphaeraceae</taxon>
        <taxon>Nitrososphaera</taxon>
    </lineage>
</organism>
<sequence>MSSVLVFFAAFFLLIPFLQPAFAQNDNDNGLAMLESASDQGTFLVRMWWTQADIGADNTFEIKFVEPETGRELEDITYDFIVVSASGQEAVHRQSQAASVQAVAFSTEGPYTIRIANIDGLGEGADFDVRVTPEFAPAAIAAAAGIALATIFGAKFRKRS</sequence>
<dbReference type="KEGG" id="nvn:NVIE_014360"/>
<gene>
    <name evidence="2" type="ORF">NVIE_014360</name>
</gene>
<dbReference type="AlphaFoldDB" id="A0A060HR68"/>